<keyword evidence="3 8" id="KW-0812">Transmembrane</keyword>
<dbReference type="InterPro" id="IPR038379">
    <property type="entry name" value="SecE_sf"/>
</dbReference>
<comment type="subcellular location">
    <subcellularLocation>
        <location evidence="8">Cell membrane</location>
        <topology evidence="8">Single-pass membrane protein</topology>
    </subcellularLocation>
    <subcellularLocation>
        <location evidence="1">Membrane</location>
    </subcellularLocation>
</comment>
<dbReference type="Proteomes" id="UP001275932">
    <property type="component" value="Unassembled WGS sequence"/>
</dbReference>
<dbReference type="Gene3D" id="1.20.5.1030">
    <property type="entry name" value="Preprotein translocase secy subunit"/>
    <property type="match status" value="1"/>
</dbReference>
<keyword evidence="6 8" id="KW-0811">Translocation</keyword>
<proteinExistence type="inferred from homology"/>
<evidence type="ECO:0000256" key="6">
    <source>
        <dbReference type="ARBA" id="ARBA00023010"/>
    </source>
</evidence>
<comment type="caution">
    <text evidence="9">The sequence shown here is derived from an EMBL/GenBank/DDBJ whole genome shotgun (WGS) entry which is preliminary data.</text>
</comment>
<accession>A0ABU4WDD7</accession>
<evidence type="ECO:0000256" key="7">
    <source>
        <dbReference type="ARBA" id="ARBA00023136"/>
    </source>
</evidence>
<gene>
    <name evidence="8 9" type="primary">secE</name>
    <name evidence="9" type="ORF">MOX91_00030</name>
</gene>
<dbReference type="Pfam" id="PF00584">
    <property type="entry name" value="SecE"/>
    <property type="match status" value="1"/>
</dbReference>
<evidence type="ECO:0000256" key="4">
    <source>
        <dbReference type="ARBA" id="ARBA00022927"/>
    </source>
</evidence>
<comment type="subunit">
    <text evidence="8">Component of the Sec protein translocase complex. Heterotrimer consisting of SecY, SecE and SecG subunits. The heterotrimers can form oligomers, although 1 heterotrimer is thought to be able to translocate proteins. Interacts with the ribosome. Interacts with SecDF, and other proteins may be involved. Interacts with SecA.</text>
</comment>
<dbReference type="RefSeq" id="WP_370396022.1">
    <property type="nucleotide sequence ID" value="NZ_JALBUT010000001.1"/>
</dbReference>
<evidence type="ECO:0000256" key="5">
    <source>
        <dbReference type="ARBA" id="ARBA00022989"/>
    </source>
</evidence>
<keyword evidence="10" id="KW-1185">Reference proteome</keyword>
<name>A0ABU4WDD7_9BACT</name>
<comment type="similarity">
    <text evidence="8">Belongs to the SecE/SEC61-gamma family.</text>
</comment>
<comment type="function">
    <text evidence="8">Essential subunit of the Sec protein translocation channel SecYEG. Clamps together the 2 halves of SecY. May contact the channel plug during translocation.</text>
</comment>
<evidence type="ECO:0000313" key="10">
    <source>
        <dbReference type="Proteomes" id="UP001275932"/>
    </source>
</evidence>
<dbReference type="InterPro" id="IPR001901">
    <property type="entry name" value="Translocase_SecE/Sec61-g"/>
</dbReference>
<evidence type="ECO:0000256" key="2">
    <source>
        <dbReference type="ARBA" id="ARBA00022448"/>
    </source>
</evidence>
<keyword evidence="2 8" id="KW-0813">Transport</keyword>
<evidence type="ECO:0000256" key="3">
    <source>
        <dbReference type="ARBA" id="ARBA00022692"/>
    </source>
</evidence>
<sequence>MANPFSRVRQFYKETVAELKKANWPNASEIRSSMLVVFVAILLLGAFIALADFSVYNVVDMCTALVNGK</sequence>
<dbReference type="HAMAP" id="MF_00422">
    <property type="entry name" value="SecE"/>
    <property type="match status" value="1"/>
</dbReference>
<protein>
    <recommendedName>
        <fullName evidence="8">Protein translocase subunit SecE</fullName>
    </recommendedName>
</protein>
<dbReference type="InterPro" id="IPR005807">
    <property type="entry name" value="SecE_bac"/>
</dbReference>
<feature type="transmembrane region" description="Helical" evidence="8">
    <location>
        <begin position="30"/>
        <end position="51"/>
    </location>
</feature>
<keyword evidence="4 8" id="KW-0653">Protein transport</keyword>
<reference evidence="9 10" key="1">
    <citation type="submission" date="2022-03" db="EMBL/GenBank/DDBJ databases">
        <title>Novel taxa within the pig intestine.</title>
        <authorList>
            <person name="Wylensek D."/>
            <person name="Bishof K."/>
            <person name="Afrizal A."/>
            <person name="Clavel T."/>
        </authorList>
    </citation>
    <scope>NUCLEOTIDE SEQUENCE [LARGE SCALE GENOMIC DNA]</scope>
    <source>
        <strain evidence="9 10">CLA-KB-P66</strain>
    </source>
</reference>
<dbReference type="EMBL" id="JALBUT010000001">
    <property type="protein sequence ID" value="MDX8414572.1"/>
    <property type="molecule type" value="Genomic_DNA"/>
</dbReference>
<keyword evidence="7 8" id="KW-0472">Membrane</keyword>
<keyword evidence="5 8" id="KW-1133">Transmembrane helix</keyword>
<organism evidence="9 10">
    <name type="scientific">Intestinicryptomonas porci</name>
    <dbReference type="NCBI Taxonomy" id="2926320"/>
    <lineage>
        <taxon>Bacteria</taxon>
        <taxon>Pseudomonadati</taxon>
        <taxon>Verrucomicrobiota</taxon>
        <taxon>Opitutia</taxon>
        <taxon>Opitutales</taxon>
        <taxon>Intestinicryptomonaceae</taxon>
        <taxon>Intestinicryptomonas</taxon>
    </lineage>
</organism>
<evidence type="ECO:0000256" key="1">
    <source>
        <dbReference type="ARBA" id="ARBA00004370"/>
    </source>
</evidence>
<evidence type="ECO:0000256" key="8">
    <source>
        <dbReference type="HAMAP-Rule" id="MF_00422"/>
    </source>
</evidence>
<dbReference type="NCBIfam" id="TIGR00964">
    <property type="entry name" value="secE_bact"/>
    <property type="match status" value="1"/>
</dbReference>
<keyword evidence="8" id="KW-1003">Cell membrane</keyword>
<evidence type="ECO:0000313" key="9">
    <source>
        <dbReference type="EMBL" id="MDX8414572.1"/>
    </source>
</evidence>